<feature type="domain" description="Amidohydrolase-related" evidence="5">
    <location>
        <begin position="73"/>
        <end position="355"/>
    </location>
</feature>
<comment type="similarity">
    <text evidence="1">Belongs to the metallo-dependent hydrolases superfamily. Adenine deaminase family.</text>
</comment>
<accession>F9DT46</accession>
<dbReference type="SUPFAM" id="SSF51556">
    <property type="entry name" value="Metallo-dependent hydrolases"/>
    <property type="match status" value="1"/>
</dbReference>
<dbReference type="Pfam" id="PF13382">
    <property type="entry name" value="Adenine_deam_C"/>
    <property type="match status" value="1"/>
</dbReference>
<dbReference type="Gene3D" id="2.30.40.10">
    <property type="entry name" value="Urease, subunit C, domain 1"/>
    <property type="match status" value="1"/>
</dbReference>
<name>F9DT46_9BACL</name>
<evidence type="ECO:0000313" key="8">
    <source>
        <dbReference type="Proteomes" id="UP000005316"/>
    </source>
</evidence>
<dbReference type="Pfam" id="PF01979">
    <property type="entry name" value="Amidohydro_1"/>
    <property type="match status" value="1"/>
</dbReference>
<dbReference type="eggNOG" id="COG1001">
    <property type="taxonomic scope" value="Bacteria"/>
</dbReference>
<dbReference type="AlphaFoldDB" id="F9DT46"/>
<evidence type="ECO:0000256" key="3">
    <source>
        <dbReference type="ARBA" id="ARBA00022801"/>
    </source>
</evidence>
<dbReference type="Proteomes" id="UP000005316">
    <property type="component" value="Unassembled WGS sequence"/>
</dbReference>
<dbReference type="PANTHER" id="PTHR11113">
    <property type="entry name" value="N-ACETYLGLUCOSAMINE-6-PHOSPHATE DEACETYLASE"/>
    <property type="match status" value="1"/>
</dbReference>
<evidence type="ECO:0000259" key="5">
    <source>
        <dbReference type="Pfam" id="PF01979"/>
    </source>
</evidence>
<evidence type="ECO:0000256" key="4">
    <source>
        <dbReference type="ARBA" id="ARBA00047720"/>
    </source>
</evidence>
<dbReference type="HOGENOM" id="CLU_027935_0_0_9"/>
<dbReference type="InterPro" id="IPR032466">
    <property type="entry name" value="Metal_Hydrolase"/>
</dbReference>
<reference evidence="7 8" key="1">
    <citation type="submission" date="2011-04" db="EMBL/GenBank/DDBJ databases">
        <authorList>
            <person name="Muzny D."/>
            <person name="Qin X."/>
            <person name="Deng J."/>
            <person name="Jiang H."/>
            <person name="Liu Y."/>
            <person name="Qu J."/>
            <person name="Song X.-Z."/>
            <person name="Zhang L."/>
            <person name="Thornton R."/>
            <person name="Coyle M."/>
            <person name="Francisco L."/>
            <person name="Jackson L."/>
            <person name="Javaid M."/>
            <person name="Korchina V."/>
            <person name="Kovar C."/>
            <person name="Mata R."/>
            <person name="Mathew T."/>
            <person name="Ngo R."/>
            <person name="Nguyen L."/>
            <person name="Nguyen N."/>
            <person name="Okwuonu G."/>
            <person name="Ongeri F."/>
            <person name="Pham C."/>
            <person name="Simmons D."/>
            <person name="Wilczek-Boney K."/>
            <person name="Hale W."/>
            <person name="Jakkamsetti A."/>
            <person name="Pham P."/>
            <person name="Ruth R."/>
            <person name="San Lucas F."/>
            <person name="Warren J."/>
            <person name="Zhang J."/>
            <person name="Zhao Z."/>
            <person name="Zhou C."/>
            <person name="Zhu D."/>
            <person name="Lee S."/>
            <person name="Bess C."/>
            <person name="Blankenburg K."/>
            <person name="Forbes L."/>
            <person name="Fu Q."/>
            <person name="Gubbala S."/>
            <person name="Hirani K."/>
            <person name="Jayaseelan J.C."/>
            <person name="Lara F."/>
            <person name="Munidasa M."/>
            <person name="Palculict T."/>
            <person name="Patil S."/>
            <person name="Pu L.-L."/>
            <person name="Saada N."/>
            <person name="Tang L."/>
            <person name="Weissenberger G."/>
            <person name="Zhu Y."/>
            <person name="Hemphill L."/>
            <person name="Shang Y."/>
            <person name="Youmans B."/>
            <person name="Ayvaz T."/>
            <person name="Ross M."/>
            <person name="Santibanez J."/>
            <person name="Aqrawi P."/>
            <person name="Gross S."/>
            <person name="Joshi V."/>
            <person name="Fowler G."/>
            <person name="Nazareth L."/>
            <person name="Reid J."/>
            <person name="Worley K."/>
            <person name="Petrosino J."/>
            <person name="Highlander S."/>
            <person name="Gibbs R."/>
        </authorList>
    </citation>
    <scope>NUCLEOTIDE SEQUENCE [LARGE SCALE GENOMIC DNA]</scope>
    <source>
        <strain evidence="7 8">2681</strain>
    </source>
</reference>
<proteinExistence type="inferred from homology"/>
<dbReference type="EC" id="3.5.4.2" evidence="2"/>
<dbReference type="InterPro" id="IPR011059">
    <property type="entry name" value="Metal-dep_hydrolase_composite"/>
</dbReference>
<dbReference type="Gene3D" id="3.20.20.140">
    <property type="entry name" value="Metal-dependent hydrolases"/>
    <property type="match status" value="1"/>
</dbReference>
<dbReference type="OrthoDB" id="9775607at2"/>
<dbReference type="EMBL" id="AFPZ01000063">
    <property type="protein sequence ID" value="EGQ26028.1"/>
    <property type="molecule type" value="Genomic_DNA"/>
</dbReference>
<dbReference type="STRING" id="759851.SAMN04244570_3491"/>
<comment type="catalytic activity">
    <reaction evidence="4">
        <text>adenine + H2O + H(+) = hypoxanthine + NH4(+)</text>
        <dbReference type="Rhea" id="RHEA:23688"/>
        <dbReference type="ChEBI" id="CHEBI:15377"/>
        <dbReference type="ChEBI" id="CHEBI:15378"/>
        <dbReference type="ChEBI" id="CHEBI:16708"/>
        <dbReference type="ChEBI" id="CHEBI:17368"/>
        <dbReference type="ChEBI" id="CHEBI:28938"/>
        <dbReference type="EC" id="3.5.4.2"/>
    </reaction>
</comment>
<dbReference type="GO" id="GO:0000034">
    <property type="term" value="F:adenine deaminase activity"/>
    <property type="evidence" value="ECO:0007669"/>
    <property type="project" value="UniProtKB-EC"/>
</dbReference>
<organism evidence="7 8">
    <name type="scientific">Sporosarcina newyorkensis 2681</name>
    <dbReference type="NCBI Taxonomy" id="1027292"/>
    <lineage>
        <taxon>Bacteria</taxon>
        <taxon>Bacillati</taxon>
        <taxon>Bacillota</taxon>
        <taxon>Bacilli</taxon>
        <taxon>Bacillales</taxon>
        <taxon>Caryophanaceae</taxon>
        <taxon>Sporosarcina</taxon>
    </lineage>
</organism>
<gene>
    <name evidence="7" type="ORF">HMPREF9372_1977</name>
</gene>
<evidence type="ECO:0000259" key="6">
    <source>
        <dbReference type="Pfam" id="PF13382"/>
    </source>
</evidence>
<evidence type="ECO:0000256" key="2">
    <source>
        <dbReference type="ARBA" id="ARBA00012782"/>
    </source>
</evidence>
<dbReference type="InterPro" id="IPR006680">
    <property type="entry name" value="Amidohydro-rel"/>
</dbReference>
<dbReference type="InterPro" id="IPR026912">
    <property type="entry name" value="Adenine_deam_C"/>
</dbReference>
<protein>
    <recommendedName>
        <fullName evidence="2">adenine deaminase</fullName>
        <ecNumber evidence="2">3.5.4.2</ecNumber>
    </recommendedName>
</protein>
<dbReference type="RefSeq" id="WP_009498626.1">
    <property type="nucleotide sequence ID" value="NZ_GL982999.1"/>
</dbReference>
<evidence type="ECO:0000313" key="7">
    <source>
        <dbReference type="EMBL" id="EGQ26028.1"/>
    </source>
</evidence>
<dbReference type="SUPFAM" id="SSF51338">
    <property type="entry name" value="Composite domain of metallo-dependent hydrolases"/>
    <property type="match status" value="1"/>
</dbReference>
<keyword evidence="3 7" id="KW-0378">Hydrolase</keyword>
<evidence type="ECO:0000256" key="1">
    <source>
        <dbReference type="ARBA" id="ARBA00006773"/>
    </source>
</evidence>
<dbReference type="PANTHER" id="PTHR11113:SF6">
    <property type="entry name" value="ADENINE DEAMINASE YERA-RELATED"/>
    <property type="match status" value="1"/>
</dbReference>
<feature type="domain" description="Adenine deaminase C-terminal" evidence="6">
    <location>
        <begin position="402"/>
        <end position="561"/>
    </location>
</feature>
<sequence>MWSAQEIQEQLAIINGQKAPDLLIENATYLHSIFKKWMQGNIWIAGDRIVYVGQKLPAQLEGTERVDASGKKIVPGYIEPHVHPFQLYNPETFADFASRRGTTTILADNLLLFTMLDQEKAFSFIEQLNELPFSFYWWARVDSQTVLQNEQQLFNPADIEKWLKRPDVLMAGELTSWPRLLQGDQNMLRSLGEAKREGKKIEGHFPGASERTLARMKLLGTDGDHEAMTVDEVERRLQQGYAVTLRYSSIRPDLPDLLAGILERGWDVFDHLMMTTDGSTPSFYKNGVMDQCIQIALDAGVSPIDAYQMASYNVARYYDMTDLHSVIGTGRYATLNFLEDEWNPVPTDVLSKGQWLVRDGDATETFRAVDWSKIPFFDLPFELNDADFSFSSSTGIQMVNDVITKVYETELDLTKPIISSGNECFLLLLDKQGKWRVNTVLKGFADSLQGFASSYSNTGDVLLIGQNWEEMKRAFNEIKKNGGGMAVAEDGQIVETLPLRISGGLSDEPMEVIMEQELTMKRALKDRGYHHGDVVFTLLFMQSVHLPHVRITPMGLIQVLKNECLISNTER</sequence>
<comment type="caution">
    <text evidence="7">The sequence shown here is derived from an EMBL/GenBank/DDBJ whole genome shotgun (WGS) entry which is preliminary data.</text>
</comment>